<organism evidence="1">
    <name type="scientific">Psorophora albipes</name>
    <dbReference type="NCBI Taxonomy" id="869069"/>
    <lineage>
        <taxon>Eukaryota</taxon>
        <taxon>Metazoa</taxon>
        <taxon>Ecdysozoa</taxon>
        <taxon>Arthropoda</taxon>
        <taxon>Hexapoda</taxon>
        <taxon>Insecta</taxon>
        <taxon>Pterygota</taxon>
        <taxon>Neoptera</taxon>
        <taxon>Endopterygota</taxon>
        <taxon>Diptera</taxon>
        <taxon>Nematocera</taxon>
        <taxon>Culicoidea</taxon>
        <taxon>Culicidae</taxon>
        <taxon>Culicinae</taxon>
        <taxon>Aedini</taxon>
        <taxon>Psorophora</taxon>
    </lineage>
</organism>
<dbReference type="EMBL" id="GALA01000358">
    <property type="protein sequence ID" value="JAA94494.1"/>
    <property type="molecule type" value="mRNA"/>
</dbReference>
<protein>
    <submittedName>
        <fullName evidence="1">Putative secreted protein</fullName>
    </submittedName>
</protein>
<evidence type="ECO:0000313" key="1">
    <source>
        <dbReference type="EMBL" id="JAA94494.1"/>
    </source>
</evidence>
<accession>T1D5U4</accession>
<sequence length="76" mass="9090">MFIKVNLNKKSMKIFLFVIFLHSFNKICLSMETKKKLFKRNCYLYYDDDDGDCHSRRKAPAHRHGLSIQSNLIKLH</sequence>
<reference evidence="1" key="1">
    <citation type="journal article" date="2013" name="BMC Genomics">
        <title>A deep insight into the sialotranscriptome of the mosquito, Psorophora albipes.</title>
        <authorList>
            <person name="Chagas A.C."/>
            <person name="Calvo E."/>
            <person name="Rios-Velasquez C.M."/>
            <person name="Pessoa F.A."/>
            <person name="Medeiros J.F."/>
            <person name="Ribeiro J.M."/>
        </authorList>
    </citation>
    <scope>NUCLEOTIDE SEQUENCE</scope>
</reference>
<name>T1D5U4_9DIPT</name>
<dbReference type="AlphaFoldDB" id="T1D5U4"/>
<proteinExistence type="evidence at transcript level"/>